<organism evidence="4 5">
    <name type="scientific">Marihabitans asiaticum</name>
    <dbReference type="NCBI Taxonomy" id="415218"/>
    <lineage>
        <taxon>Bacteria</taxon>
        <taxon>Bacillati</taxon>
        <taxon>Actinomycetota</taxon>
        <taxon>Actinomycetes</taxon>
        <taxon>Micrococcales</taxon>
        <taxon>Intrasporangiaceae</taxon>
        <taxon>Marihabitans</taxon>
    </lineage>
</organism>
<evidence type="ECO:0000256" key="1">
    <source>
        <dbReference type="ARBA" id="ARBA00022679"/>
    </source>
</evidence>
<dbReference type="RefSeq" id="WP_144856519.1">
    <property type="nucleotide sequence ID" value="NZ_BAAAYT010000001.1"/>
</dbReference>
<dbReference type="PANTHER" id="PTHR43877">
    <property type="entry name" value="AMINOALKYLPHOSPHONATE N-ACETYLTRANSFERASE-RELATED-RELATED"/>
    <property type="match status" value="1"/>
</dbReference>
<dbReference type="OrthoDB" id="9799092at2"/>
<gene>
    <name evidence="4" type="ORF">FB557_1166</name>
</gene>
<dbReference type="AlphaFoldDB" id="A0A560WDH7"/>
<dbReference type="SUPFAM" id="SSF55729">
    <property type="entry name" value="Acyl-CoA N-acyltransferases (Nat)"/>
    <property type="match status" value="1"/>
</dbReference>
<keyword evidence="5" id="KW-1185">Reference proteome</keyword>
<protein>
    <submittedName>
        <fullName evidence="4">Acetyltransferase (GNAT) family protein</fullName>
    </submittedName>
</protein>
<dbReference type="Pfam" id="PF00583">
    <property type="entry name" value="Acetyltransf_1"/>
    <property type="match status" value="1"/>
</dbReference>
<feature type="domain" description="N-acetyltransferase" evidence="3">
    <location>
        <begin position="4"/>
        <end position="170"/>
    </location>
</feature>
<dbReference type="GO" id="GO:0016747">
    <property type="term" value="F:acyltransferase activity, transferring groups other than amino-acyl groups"/>
    <property type="evidence" value="ECO:0007669"/>
    <property type="project" value="InterPro"/>
</dbReference>
<dbReference type="PROSITE" id="PS51186">
    <property type="entry name" value="GNAT"/>
    <property type="match status" value="1"/>
</dbReference>
<evidence type="ECO:0000313" key="4">
    <source>
        <dbReference type="EMBL" id="TWD15646.1"/>
    </source>
</evidence>
<dbReference type="CDD" id="cd04301">
    <property type="entry name" value="NAT_SF"/>
    <property type="match status" value="1"/>
</dbReference>
<reference evidence="4 5" key="1">
    <citation type="submission" date="2019-06" db="EMBL/GenBank/DDBJ databases">
        <title>Sequencing the genomes of 1000 actinobacteria strains.</title>
        <authorList>
            <person name="Klenk H.-P."/>
        </authorList>
    </citation>
    <scope>NUCLEOTIDE SEQUENCE [LARGE SCALE GENOMIC DNA]</scope>
    <source>
        <strain evidence="4 5">DSM 18935</strain>
    </source>
</reference>
<dbReference type="InterPro" id="IPR000182">
    <property type="entry name" value="GNAT_dom"/>
</dbReference>
<dbReference type="Proteomes" id="UP000315628">
    <property type="component" value="Unassembled WGS sequence"/>
</dbReference>
<proteinExistence type="predicted"/>
<name>A0A560WDH7_9MICO</name>
<dbReference type="PANTHER" id="PTHR43877:SF1">
    <property type="entry name" value="ACETYLTRANSFERASE"/>
    <property type="match status" value="1"/>
</dbReference>
<dbReference type="InterPro" id="IPR050832">
    <property type="entry name" value="Bact_Acetyltransf"/>
</dbReference>
<evidence type="ECO:0000259" key="3">
    <source>
        <dbReference type="PROSITE" id="PS51186"/>
    </source>
</evidence>
<evidence type="ECO:0000313" key="5">
    <source>
        <dbReference type="Proteomes" id="UP000315628"/>
    </source>
</evidence>
<dbReference type="Gene3D" id="3.40.630.30">
    <property type="match status" value="1"/>
</dbReference>
<dbReference type="EMBL" id="VIUW01000002">
    <property type="protein sequence ID" value="TWD15646.1"/>
    <property type="molecule type" value="Genomic_DNA"/>
</dbReference>
<sequence>MSEITVRALGEDDWETYREVRLAALEESPDAFVADKADEEGKSEQFWRERMNRSRRLLAEADGGRVGVVSIGSSPEKPDEETDDSAGQLFGLWVAPEWRGRSVAATLVREASKDAKGRGLRRLFYWVGTDNPRAVAFASSFGFRPTDDRRPMRTHSDDGEEEIAMVLALGDDRGDG</sequence>
<accession>A0A560WDH7</accession>
<keyword evidence="1 4" id="KW-0808">Transferase</keyword>
<comment type="caution">
    <text evidence="4">The sequence shown here is derived from an EMBL/GenBank/DDBJ whole genome shotgun (WGS) entry which is preliminary data.</text>
</comment>
<dbReference type="InterPro" id="IPR016181">
    <property type="entry name" value="Acyl_CoA_acyltransferase"/>
</dbReference>
<keyword evidence="2" id="KW-0012">Acyltransferase</keyword>
<evidence type="ECO:0000256" key="2">
    <source>
        <dbReference type="ARBA" id="ARBA00023315"/>
    </source>
</evidence>